<accession>I7GAH1</accession>
<feature type="compositionally biased region" description="Basic residues" evidence="1">
    <location>
        <begin position="212"/>
        <end position="225"/>
    </location>
</feature>
<reference evidence="2 3" key="2">
    <citation type="journal article" date="2009" name="Genome Res.">
        <title>Ortho-proteogenomics: multiple proteomes investigation through orthology and a new MS-based protocol.</title>
        <authorList>
            <person name="Gallien S."/>
            <person name="Perrodou E."/>
            <person name="Carapito C."/>
            <person name="Deshayes C."/>
            <person name="Reyrat J.M."/>
            <person name="Van Dorsselaer A."/>
            <person name="Poch O."/>
            <person name="Schaeffer C."/>
            <person name="Lecompte O."/>
        </authorList>
    </citation>
    <scope>NUCLEOTIDE SEQUENCE [LARGE SCALE GENOMIC DNA]</scope>
    <source>
        <strain evidence="3">ATCC 700084 / mc(2)155</strain>
    </source>
</reference>
<feature type="region of interest" description="Disordered" evidence="1">
    <location>
        <begin position="69"/>
        <end position="231"/>
    </location>
</feature>
<feature type="compositionally biased region" description="Basic residues" evidence="1">
    <location>
        <begin position="316"/>
        <end position="326"/>
    </location>
</feature>
<dbReference type="EMBL" id="CP001663">
    <property type="protein sequence ID" value="AFP42547.1"/>
    <property type="molecule type" value="Genomic_DNA"/>
</dbReference>
<feature type="compositionally biased region" description="Basic residues" evidence="1">
    <location>
        <begin position="115"/>
        <end position="132"/>
    </location>
</feature>
<protein>
    <submittedName>
        <fullName evidence="2">Uncharacterized protein</fullName>
    </submittedName>
</protein>
<evidence type="ECO:0000313" key="2">
    <source>
        <dbReference type="EMBL" id="AFP42547.1"/>
    </source>
</evidence>
<dbReference type="Proteomes" id="UP000006158">
    <property type="component" value="Chromosome"/>
</dbReference>
<sequence>MHLGVGQRLLGFHQLLLHLLGLCQQRRHVGRASGLHHCPLAVFVSRLRLLDRVLVSTWLLSPVSGGLAFQPSPRRGYRGGRASPSLSACRRRGRDQRAHRGDGIGRVAGRPCRPLQHRRNDRVPRSRPQRGQRRVDRQTGAHGTRRHQELPGERHRNRRRLSRTQLHVGHHAAGAGGTDGAGRADRDVTRQRQRAGTVRRRARRDGQLAASARHRVDPRRRRSAHGSRLPRAVLVAAAERRAVGPVGAVREGHARSAGRVGDPPGHLHRAGRAQSPVGHRGPEPGAVPVGAGRVRQHEEPRRLRADEIPGGASEVRRRHRPGHRRLPGLPVAGRGGRQPRALTLG</sequence>
<reference evidence="2 3" key="1">
    <citation type="journal article" date="2007" name="Genome Biol.">
        <title>Interrupted coding sequences in Mycobacterium smegmatis: authentic mutations or sequencing errors?</title>
        <authorList>
            <person name="Deshayes C."/>
            <person name="Perrodou E."/>
            <person name="Gallien S."/>
            <person name="Euphrasie D."/>
            <person name="Schaeffer C."/>
            <person name="Van-Dorsselaer A."/>
            <person name="Poch O."/>
            <person name="Lecompte O."/>
            <person name="Reyrat J.M."/>
        </authorList>
    </citation>
    <scope>NUCLEOTIDE SEQUENCE [LARGE SCALE GENOMIC DNA]</scope>
    <source>
        <strain evidence="3">ATCC 700084 / mc(2)155</strain>
    </source>
</reference>
<feature type="region of interest" description="Disordered" evidence="1">
    <location>
        <begin position="253"/>
        <end position="345"/>
    </location>
</feature>
<dbReference type="AlphaFoldDB" id="I7GAH1"/>
<evidence type="ECO:0000313" key="3">
    <source>
        <dbReference type="Proteomes" id="UP000006158"/>
    </source>
</evidence>
<proteinExistence type="predicted"/>
<dbReference type="KEGG" id="msg:MSMEI_6116"/>
<organism evidence="2 3">
    <name type="scientific">Mycolicibacterium smegmatis (strain ATCC 700084 / mc(2)155)</name>
    <name type="common">Mycobacterium smegmatis</name>
    <dbReference type="NCBI Taxonomy" id="246196"/>
    <lineage>
        <taxon>Bacteria</taxon>
        <taxon>Bacillati</taxon>
        <taxon>Actinomycetota</taxon>
        <taxon>Actinomycetes</taxon>
        <taxon>Mycobacteriales</taxon>
        <taxon>Mycobacteriaceae</taxon>
        <taxon>Mycolicibacterium</taxon>
    </lineage>
</organism>
<feature type="compositionally biased region" description="Low complexity" evidence="1">
    <location>
        <begin position="283"/>
        <end position="293"/>
    </location>
</feature>
<gene>
    <name evidence="2" type="ordered locus">MSMEI_6116</name>
</gene>
<feature type="compositionally biased region" description="Basic and acidic residues" evidence="1">
    <location>
        <begin position="295"/>
        <end position="307"/>
    </location>
</feature>
<evidence type="ECO:0000256" key="1">
    <source>
        <dbReference type="SAM" id="MobiDB-lite"/>
    </source>
</evidence>
<feature type="compositionally biased region" description="Basic residues" evidence="1">
    <location>
        <begin position="191"/>
        <end position="203"/>
    </location>
</feature>
<name>I7GAH1_MYCS2</name>